<dbReference type="EMBL" id="CAMXCT010004223">
    <property type="protein sequence ID" value="CAI4008169.1"/>
    <property type="molecule type" value="Genomic_DNA"/>
</dbReference>
<dbReference type="AlphaFoldDB" id="A0A9P1DCP5"/>
<accession>A0A9P1DCP5</accession>
<evidence type="ECO:0000313" key="2">
    <source>
        <dbReference type="EMBL" id="CAL1161544.1"/>
    </source>
</evidence>
<gene>
    <name evidence="1" type="ORF">C1SCF055_LOCUS33633</name>
</gene>
<proteinExistence type="predicted"/>
<comment type="caution">
    <text evidence="1">The sequence shown here is derived from an EMBL/GenBank/DDBJ whole genome shotgun (WGS) entry which is preliminary data.</text>
</comment>
<dbReference type="Proteomes" id="UP001152797">
    <property type="component" value="Unassembled WGS sequence"/>
</dbReference>
<dbReference type="OrthoDB" id="491983at2759"/>
<name>A0A9P1DCP5_9DINO</name>
<dbReference type="EMBL" id="CAMXCT030004223">
    <property type="protein sequence ID" value="CAL4795481.1"/>
    <property type="molecule type" value="Genomic_DNA"/>
</dbReference>
<dbReference type="EMBL" id="CAMXCT020004223">
    <property type="protein sequence ID" value="CAL1161544.1"/>
    <property type="molecule type" value="Genomic_DNA"/>
</dbReference>
<keyword evidence="3" id="KW-1185">Reference proteome</keyword>
<evidence type="ECO:0000313" key="1">
    <source>
        <dbReference type="EMBL" id="CAI4008169.1"/>
    </source>
</evidence>
<reference evidence="2" key="2">
    <citation type="submission" date="2024-04" db="EMBL/GenBank/DDBJ databases">
        <authorList>
            <person name="Chen Y."/>
            <person name="Shah S."/>
            <person name="Dougan E. K."/>
            <person name="Thang M."/>
            <person name="Chan C."/>
        </authorList>
    </citation>
    <scope>NUCLEOTIDE SEQUENCE [LARGE SCALE GENOMIC DNA]</scope>
</reference>
<evidence type="ECO:0000313" key="3">
    <source>
        <dbReference type="Proteomes" id="UP001152797"/>
    </source>
</evidence>
<protein>
    <submittedName>
        <fullName evidence="1">Uncharacterized protein</fullName>
    </submittedName>
</protein>
<organism evidence="1">
    <name type="scientific">Cladocopium goreaui</name>
    <dbReference type="NCBI Taxonomy" id="2562237"/>
    <lineage>
        <taxon>Eukaryota</taxon>
        <taxon>Sar</taxon>
        <taxon>Alveolata</taxon>
        <taxon>Dinophyceae</taxon>
        <taxon>Suessiales</taxon>
        <taxon>Symbiodiniaceae</taxon>
        <taxon>Cladocopium</taxon>
    </lineage>
</organism>
<sequence length="204" mass="23024">MSFHVPFISTWLFRLQHFRRSGPRTITVVSDTNLVPLLAMYGLKRASSRRPPYLSALIHELPLGLSNEASKSSLCGCSSPYSVSIGDLRYQHRNGSMFVRVWEPSEAGSGTCHGMIFKAGRLRCSTHSARPGSLQWPCAESWRLIRSCVCNGLHTIHHNIVFRFQVCHGRFPLCPLQELLGPTFLFYSICKHTISHNDVPRQNS</sequence>
<reference evidence="1" key="1">
    <citation type="submission" date="2022-10" db="EMBL/GenBank/DDBJ databases">
        <authorList>
            <person name="Chen Y."/>
            <person name="Dougan E. K."/>
            <person name="Chan C."/>
            <person name="Rhodes N."/>
            <person name="Thang M."/>
        </authorList>
    </citation>
    <scope>NUCLEOTIDE SEQUENCE</scope>
</reference>